<accession>A0AAU9IK54</accession>
<protein>
    <submittedName>
        <fullName evidence="1">Uncharacterized protein</fullName>
    </submittedName>
</protein>
<comment type="caution">
    <text evidence="1">The sequence shown here is derived from an EMBL/GenBank/DDBJ whole genome shotgun (WGS) entry which is preliminary data.</text>
</comment>
<gene>
    <name evidence="1" type="ORF">BSTOLATCC_MIC35</name>
</gene>
<proteinExistence type="predicted"/>
<evidence type="ECO:0000313" key="1">
    <source>
        <dbReference type="EMBL" id="CAG9309820.1"/>
    </source>
</evidence>
<sequence length="69" mass="8064">MKTIKNLYQGAFLTEICIYQILWYFQEILQKFQTLQLLALISELQMGLLIQAPLLTTSLPLLQMVNFMP</sequence>
<evidence type="ECO:0000313" key="2">
    <source>
        <dbReference type="Proteomes" id="UP001162131"/>
    </source>
</evidence>
<reference evidence="1" key="1">
    <citation type="submission" date="2021-09" db="EMBL/GenBank/DDBJ databases">
        <authorList>
            <consortium name="AG Swart"/>
            <person name="Singh M."/>
            <person name="Singh A."/>
            <person name="Seah K."/>
            <person name="Emmerich C."/>
        </authorList>
    </citation>
    <scope>NUCLEOTIDE SEQUENCE</scope>
    <source>
        <strain evidence="1">ATCC30299</strain>
    </source>
</reference>
<dbReference type="Proteomes" id="UP001162131">
    <property type="component" value="Unassembled WGS sequence"/>
</dbReference>
<organism evidence="1 2">
    <name type="scientific">Blepharisma stoltei</name>
    <dbReference type="NCBI Taxonomy" id="1481888"/>
    <lineage>
        <taxon>Eukaryota</taxon>
        <taxon>Sar</taxon>
        <taxon>Alveolata</taxon>
        <taxon>Ciliophora</taxon>
        <taxon>Postciliodesmatophora</taxon>
        <taxon>Heterotrichea</taxon>
        <taxon>Heterotrichida</taxon>
        <taxon>Blepharismidae</taxon>
        <taxon>Blepharisma</taxon>
    </lineage>
</organism>
<name>A0AAU9IK54_9CILI</name>
<keyword evidence="2" id="KW-1185">Reference proteome</keyword>
<dbReference type="EMBL" id="CAJZBQ010000001">
    <property type="protein sequence ID" value="CAG9309820.1"/>
    <property type="molecule type" value="Genomic_DNA"/>
</dbReference>
<dbReference type="AlphaFoldDB" id="A0AAU9IK54"/>